<evidence type="ECO:0000256" key="2">
    <source>
        <dbReference type="RuleBase" id="RU003953"/>
    </source>
</evidence>
<name>A0ABY7ZW94_9ACTN</name>
<evidence type="ECO:0000313" key="6">
    <source>
        <dbReference type="Proteomes" id="UP001219605"/>
    </source>
</evidence>
<dbReference type="InterPro" id="IPR002646">
    <property type="entry name" value="PolA_pol_head_dom"/>
</dbReference>
<dbReference type="SUPFAM" id="SSF81301">
    <property type="entry name" value="Nucleotidyltransferase"/>
    <property type="match status" value="1"/>
</dbReference>
<keyword evidence="1 2" id="KW-0808">Transferase</keyword>
<keyword evidence="6" id="KW-1185">Reference proteome</keyword>
<dbReference type="Proteomes" id="UP001219605">
    <property type="component" value="Chromosome"/>
</dbReference>
<keyword evidence="2" id="KW-0694">RNA-binding</keyword>
<evidence type="ECO:0000259" key="4">
    <source>
        <dbReference type="Pfam" id="PF01743"/>
    </source>
</evidence>
<sequence>MRGRSPAAPIVTGDLVGGREVAGFAYAEDPVPPTRDNDRLLFDGDQGTTDVPETIVPTDAREAELRGVAPLDRLPQQSRLPADDVSPGLTNRVEAMLGRSDAPWRAIARPLIEALYETGHDVWLAGGAVRDLVLGAGPAAVRDLDLSGTVPPGRFHEIAYDVLALLGGTESDMRLSPDSLVCWTEPEKPQLAETALVEYRSLALSGFPFPGTSSDFGDDARHRDLTVNSLHYDLRRAIVIDPTGRGIGDLIGPVRRIFCCRASLEPRETAAVVLRAIKFALRWEGEGVTVELGELREWADRLPSGHWSGLDPFVWRGIRDDHREYLKHTPTDRQLQVARLIGPAPARLIGDLLEVRS</sequence>
<feature type="region of interest" description="Disordered" evidence="3">
    <location>
        <begin position="27"/>
        <end position="53"/>
    </location>
</feature>
<dbReference type="Pfam" id="PF01743">
    <property type="entry name" value="PolyA_pol"/>
    <property type="match status" value="1"/>
</dbReference>
<evidence type="ECO:0000313" key="5">
    <source>
        <dbReference type="EMBL" id="WDZ87265.1"/>
    </source>
</evidence>
<dbReference type="InterPro" id="IPR043519">
    <property type="entry name" value="NT_sf"/>
</dbReference>
<evidence type="ECO:0000256" key="3">
    <source>
        <dbReference type="SAM" id="MobiDB-lite"/>
    </source>
</evidence>
<dbReference type="RefSeq" id="WP_275034185.1">
    <property type="nucleotide sequence ID" value="NZ_CP118615.1"/>
</dbReference>
<evidence type="ECO:0000256" key="1">
    <source>
        <dbReference type="ARBA" id="ARBA00022679"/>
    </source>
</evidence>
<comment type="similarity">
    <text evidence="2">Belongs to the tRNA nucleotidyltransferase/poly(A) polymerase family.</text>
</comment>
<accession>A0ABY7ZW94</accession>
<dbReference type="Gene3D" id="3.30.460.10">
    <property type="entry name" value="Beta Polymerase, domain 2"/>
    <property type="match status" value="1"/>
</dbReference>
<protein>
    <recommendedName>
        <fullName evidence="4">Poly A polymerase head domain-containing protein</fullName>
    </recommendedName>
</protein>
<gene>
    <name evidence="5" type="ORF">PVK37_13070</name>
</gene>
<reference evidence="5 6" key="1">
    <citation type="submission" date="2023-02" db="EMBL/GenBank/DDBJ databases">
        <authorList>
            <person name="Mo P."/>
        </authorList>
    </citation>
    <scope>NUCLEOTIDE SEQUENCE [LARGE SCALE GENOMIC DNA]</scope>
    <source>
        <strain evidence="5 6">HUAS 3</strain>
    </source>
</reference>
<proteinExistence type="inferred from homology"/>
<feature type="domain" description="Poly A polymerase head" evidence="4">
    <location>
        <begin position="123"/>
        <end position="250"/>
    </location>
</feature>
<organism evidence="5 6">
    <name type="scientific">Micromonospora cathayae</name>
    <dbReference type="NCBI Taxonomy" id="3028804"/>
    <lineage>
        <taxon>Bacteria</taxon>
        <taxon>Bacillati</taxon>
        <taxon>Actinomycetota</taxon>
        <taxon>Actinomycetes</taxon>
        <taxon>Micromonosporales</taxon>
        <taxon>Micromonosporaceae</taxon>
        <taxon>Micromonospora</taxon>
    </lineage>
</organism>
<dbReference type="EMBL" id="CP118615">
    <property type="protein sequence ID" value="WDZ87265.1"/>
    <property type="molecule type" value="Genomic_DNA"/>
</dbReference>